<dbReference type="EMBL" id="JBGOGF010000001">
    <property type="protein sequence ID" value="MFA1770274.1"/>
    <property type="molecule type" value="Genomic_DNA"/>
</dbReference>
<comment type="caution">
    <text evidence="5">The sequence shown here is derived from an EMBL/GenBank/DDBJ whole genome shotgun (WGS) entry which is preliminary data.</text>
</comment>
<dbReference type="SFLD" id="SFLDG01129">
    <property type="entry name" value="C1.5:_HAD__Beta-PGM__Phosphata"/>
    <property type="match status" value="1"/>
</dbReference>
<dbReference type="SUPFAM" id="SSF56784">
    <property type="entry name" value="HAD-like"/>
    <property type="match status" value="1"/>
</dbReference>
<evidence type="ECO:0000256" key="2">
    <source>
        <dbReference type="ARBA" id="ARBA00004818"/>
    </source>
</evidence>
<sequence>MVPFPIVIFDFDGTLCATEEAILYTFQKLFEEKALPPPTPETIKQAVGTGGNISELLPQLHPPLQGSQNEGELRDWGLHYRRLYDTEGGQLTTLFPGAEDLLAQLKVQQVTCVVISNKGQRAIEDALDRFNLRQHFALVLGDNPEHPLQKKPHPMAYEQVIQPRYPEVPASRVLMVGDTDADLQFANNAGLVSCWAAYGYGAEAACLAAEPRFTIHSLADLYPILTKEA</sequence>
<evidence type="ECO:0000313" key="5">
    <source>
        <dbReference type="EMBL" id="KAA6435873.1"/>
    </source>
</evidence>
<dbReference type="SFLD" id="SFLDS00003">
    <property type="entry name" value="Haloacid_Dehalogenase"/>
    <property type="match status" value="1"/>
</dbReference>
<dbReference type="InterPro" id="IPR050155">
    <property type="entry name" value="HAD-like_hydrolase_sf"/>
</dbReference>
<dbReference type="EC" id="3.1.3.18" evidence="4"/>
<gene>
    <name evidence="6" type="ORF">ACD591_03145</name>
    <name evidence="5" type="ORF">FOE74_08040</name>
</gene>
<accession>A0A5M8QMP5</accession>
<comment type="catalytic activity">
    <reaction evidence="1">
        <text>2-phosphoglycolate + H2O = glycolate + phosphate</text>
        <dbReference type="Rhea" id="RHEA:14369"/>
        <dbReference type="ChEBI" id="CHEBI:15377"/>
        <dbReference type="ChEBI" id="CHEBI:29805"/>
        <dbReference type="ChEBI" id="CHEBI:43474"/>
        <dbReference type="ChEBI" id="CHEBI:58033"/>
        <dbReference type="EC" id="3.1.3.18"/>
    </reaction>
</comment>
<protein>
    <recommendedName>
        <fullName evidence="4">phosphoglycolate phosphatase</fullName>
        <ecNumber evidence="4">3.1.3.18</ecNumber>
    </recommendedName>
</protein>
<dbReference type="Proteomes" id="UP001570846">
    <property type="component" value="Unassembled WGS sequence"/>
</dbReference>
<proteinExistence type="inferred from homology"/>
<dbReference type="PANTHER" id="PTHR43434">
    <property type="entry name" value="PHOSPHOGLYCOLATE PHOSPHATASE"/>
    <property type="match status" value="1"/>
</dbReference>
<evidence type="ECO:0000313" key="8">
    <source>
        <dbReference type="Proteomes" id="UP001570846"/>
    </source>
</evidence>
<dbReference type="InterPro" id="IPR041492">
    <property type="entry name" value="HAD_2"/>
</dbReference>
<dbReference type="InterPro" id="IPR023214">
    <property type="entry name" value="HAD_sf"/>
</dbReference>
<dbReference type="Pfam" id="PF13419">
    <property type="entry name" value="HAD_2"/>
    <property type="match status" value="1"/>
</dbReference>
<dbReference type="GO" id="GO:0006281">
    <property type="term" value="P:DNA repair"/>
    <property type="evidence" value="ECO:0007669"/>
    <property type="project" value="TreeGrafter"/>
</dbReference>
<comment type="similarity">
    <text evidence="3">Belongs to the HAD-like hydrolase superfamily. CbbY/CbbZ/Gph/YieH family.</text>
</comment>
<dbReference type="Gene3D" id="1.10.150.240">
    <property type="entry name" value="Putative phosphatase, domain 2"/>
    <property type="match status" value="1"/>
</dbReference>
<dbReference type="GO" id="GO:0008967">
    <property type="term" value="F:phosphoglycolate phosphatase activity"/>
    <property type="evidence" value="ECO:0007669"/>
    <property type="project" value="UniProtKB-EC"/>
</dbReference>
<dbReference type="RefSeq" id="WP_149098064.1">
    <property type="nucleotide sequence ID" value="NZ_BMMG01000002.1"/>
</dbReference>
<dbReference type="PANTHER" id="PTHR43434:SF1">
    <property type="entry name" value="PHOSPHOGLYCOLATE PHOSPHATASE"/>
    <property type="match status" value="1"/>
</dbReference>
<evidence type="ECO:0000313" key="7">
    <source>
        <dbReference type="Proteomes" id="UP000323866"/>
    </source>
</evidence>
<evidence type="ECO:0000256" key="3">
    <source>
        <dbReference type="ARBA" id="ARBA00006171"/>
    </source>
</evidence>
<dbReference type="InterPro" id="IPR023198">
    <property type="entry name" value="PGP-like_dom2"/>
</dbReference>
<name>A0A5M8QMP5_9BACT</name>
<organism evidence="5 7">
    <name type="scientific">Rufibacter glacialis</name>
    <dbReference type="NCBI Taxonomy" id="1259555"/>
    <lineage>
        <taxon>Bacteria</taxon>
        <taxon>Pseudomonadati</taxon>
        <taxon>Bacteroidota</taxon>
        <taxon>Cytophagia</taxon>
        <taxon>Cytophagales</taxon>
        <taxon>Hymenobacteraceae</taxon>
        <taxon>Rufibacter</taxon>
    </lineage>
</organism>
<comment type="pathway">
    <text evidence="2">Organic acid metabolism; glycolate biosynthesis; glycolate from 2-phosphoglycolate: step 1/1.</text>
</comment>
<keyword evidence="8" id="KW-1185">Reference proteome</keyword>
<dbReference type="InterPro" id="IPR036412">
    <property type="entry name" value="HAD-like_sf"/>
</dbReference>
<evidence type="ECO:0000313" key="6">
    <source>
        <dbReference type="EMBL" id="MFA1770274.1"/>
    </source>
</evidence>
<dbReference type="EMBL" id="VKKZ01000019">
    <property type="protein sequence ID" value="KAA6435873.1"/>
    <property type="molecule type" value="Genomic_DNA"/>
</dbReference>
<reference evidence="5 7" key="1">
    <citation type="submission" date="2019-07" db="EMBL/GenBank/DDBJ databases">
        <authorList>
            <person name="Qu J.-H."/>
        </authorList>
    </citation>
    <scope>NUCLEOTIDE SEQUENCE [LARGE SCALE GENOMIC DNA]</scope>
    <source>
        <strain evidence="5 7">MDT1-10-3</strain>
    </source>
</reference>
<evidence type="ECO:0000256" key="4">
    <source>
        <dbReference type="ARBA" id="ARBA00013078"/>
    </source>
</evidence>
<evidence type="ECO:0000256" key="1">
    <source>
        <dbReference type="ARBA" id="ARBA00000830"/>
    </source>
</evidence>
<reference evidence="6 8" key="3">
    <citation type="submission" date="2024-08" db="EMBL/GenBank/DDBJ databases">
        <authorList>
            <person name="Wei W."/>
        </authorList>
    </citation>
    <scope>NUCLEOTIDE SEQUENCE [LARGE SCALE GENOMIC DNA]</scope>
    <source>
        <strain evidence="6 8">XU2</strain>
    </source>
</reference>
<dbReference type="AlphaFoldDB" id="A0A5M8QMP5"/>
<dbReference type="Proteomes" id="UP000323866">
    <property type="component" value="Unassembled WGS sequence"/>
</dbReference>
<keyword evidence="5" id="KW-0378">Hydrolase</keyword>
<dbReference type="OrthoDB" id="9807630at2"/>
<dbReference type="Gene3D" id="3.40.50.1000">
    <property type="entry name" value="HAD superfamily/HAD-like"/>
    <property type="match status" value="1"/>
</dbReference>
<reference evidence="5 7" key="2">
    <citation type="submission" date="2019-09" db="EMBL/GenBank/DDBJ databases">
        <title>A bacterium isolated from glacier soil.</title>
        <authorList>
            <person name="Liu Q."/>
        </authorList>
    </citation>
    <scope>NUCLEOTIDE SEQUENCE [LARGE SCALE GENOMIC DNA]</scope>
    <source>
        <strain evidence="5 7">MDT1-10-3</strain>
    </source>
</reference>